<dbReference type="SUPFAM" id="SSF57667">
    <property type="entry name" value="beta-beta-alpha zinc fingers"/>
    <property type="match status" value="1"/>
</dbReference>
<dbReference type="Pfam" id="PF02892">
    <property type="entry name" value="zf-BED"/>
    <property type="match status" value="1"/>
</dbReference>
<sequence>MMSSKKSLAWDFFKKKDGLAVCNVCQTKYKFQTTTTSLIYHIRKKHPTLLGDNESSGRTGPPASGPSSATAGGPPSIAEVGATARMTQPTIQQSIESRRLYPLTSPRAQALDMLVAEMVCLDLQPFSVTEDRGFRRLINALDPGTSYQAGQKSPGPKMYCDKIAEVMMALANTSAVALTADMWTSRATQGYLTVTAHCLSPHWQLQSFVLNTVRMADSHTADNITQELKRIIKRRNIQDKVNVEVTDNGQNMVRAVTQIPLRQFSCFGHTINLEVNDALGNAIQLTETRKKARDKVSYFHHSTKAADYLREQQKGAHAQKALKLSQEVPTRWNSTLFMLERYIQLHTQITTALSLQSRQHKCLSNSELVFISDAARDLRPFEKATRETSDEHFPTIAMCLPLVNLLLQSAKAVPKTGLNDLLLASHCNRLKNHEKIFLWAASTFLDPRFKKHAFLDNTAVQEISSKMAKRLAKPTAPPTTAVSSSDDQTTESNVPSESIWKAFDLKIQNVLKTTANPHIRPQTEMRRHLEEDPIPRTDDPLFWWRAHEGLFPELSKLAKKYLCIPATSVPSERLFSTAGELISQKGPT</sequence>
<evidence type="ECO:0000313" key="13">
    <source>
        <dbReference type="RefSeq" id="XP_035825196.1"/>
    </source>
</evidence>
<feature type="region of interest" description="Disordered" evidence="10">
    <location>
        <begin position="469"/>
        <end position="493"/>
    </location>
</feature>
<dbReference type="SMART" id="SM00614">
    <property type="entry name" value="ZnF_BED"/>
    <property type="match status" value="1"/>
</dbReference>
<evidence type="ECO:0000256" key="8">
    <source>
        <dbReference type="ARBA" id="ARBA00023242"/>
    </source>
</evidence>
<evidence type="ECO:0000256" key="6">
    <source>
        <dbReference type="ARBA" id="ARBA00023125"/>
    </source>
</evidence>
<dbReference type="InterPro" id="IPR036236">
    <property type="entry name" value="Znf_C2H2_sf"/>
</dbReference>
<proteinExistence type="predicted"/>
<dbReference type="SUPFAM" id="SSF53098">
    <property type="entry name" value="Ribonuclease H-like"/>
    <property type="match status" value="1"/>
</dbReference>
<feature type="region of interest" description="Disordered" evidence="10">
    <location>
        <begin position="49"/>
        <end position="77"/>
    </location>
</feature>
<name>A0ABM1VS04_APLCA</name>
<evidence type="ECO:0000256" key="5">
    <source>
        <dbReference type="ARBA" id="ARBA00023015"/>
    </source>
</evidence>
<keyword evidence="8" id="KW-0539">Nucleus</keyword>
<keyword evidence="3 9" id="KW-0863">Zinc-finger</keyword>
<dbReference type="PROSITE" id="PS50808">
    <property type="entry name" value="ZF_BED"/>
    <property type="match status" value="1"/>
</dbReference>
<dbReference type="GeneID" id="118477558"/>
<evidence type="ECO:0000256" key="7">
    <source>
        <dbReference type="ARBA" id="ARBA00023163"/>
    </source>
</evidence>
<feature type="compositionally biased region" description="Polar residues" evidence="10">
    <location>
        <begin position="478"/>
        <end position="493"/>
    </location>
</feature>
<dbReference type="RefSeq" id="XP_035825196.1">
    <property type="nucleotide sequence ID" value="XM_035969303.1"/>
</dbReference>
<keyword evidence="5" id="KW-0805">Transcription regulation</keyword>
<evidence type="ECO:0000256" key="2">
    <source>
        <dbReference type="ARBA" id="ARBA00022723"/>
    </source>
</evidence>
<keyword evidence="12" id="KW-1185">Reference proteome</keyword>
<organism evidence="12 13">
    <name type="scientific">Aplysia californica</name>
    <name type="common">California sea hare</name>
    <dbReference type="NCBI Taxonomy" id="6500"/>
    <lineage>
        <taxon>Eukaryota</taxon>
        <taxon>Metazoa</taxon>
        <taxon>Spiralia</taxon>
        <taxon>Lophotrochozoa</taxon>
        <taxon>Mollusca</taxon>
        <taxon>Gastropoda</taxon>
        <taxon>Heterobranchia</taxon>
        <taxon>Euthyneura</taxon>
        <taxon>Tectipleura</taxon>
        <taxon>Aplysiida</taxon>
        <taxon>Aplysioidea</taxon>
        <taxon>Aplysiidae</taxon>
        <taxon>Aplysia</taxon>
    </lineage>
</organism>
<evidence type="ECO:0000256" key="9">
    <source>
        <dbReference type="PROSITE-ProRule" id="PRU00027"/>
    </source>
</evidence>
<evidence type="ECO:0000256" key="4">
    <source>
        <dbReference type="ARBA" id="ARBA00022833"/>
    </source>
</evidence>
<evidence type="ECO:0000259" key="11">
    <source>
        <dbReference type="PROSITE" id="PS50808"/>
    </source>
</evidence>
<dbReference type="Pfam" id="PF05699">
    <property type="entry name" value="Dimer_Tnp_hAT"/>
    <property type="match status" value="1"/>
</dbReference>
<keyword evidence="4" id="KW-0862">Zinc</keyword>
<dbReference type="InterPro" id="IPR012337">
    <property type="entry name" value="RNaseH-like_sf"/>
</dbReference>
<evidence type="ECO:0000313" key="12">
    <source>
        <dbReference type="Proteomes" id="UP000694888"/>
    </source>
</evidence>
<protein>
    <submittedName>
        <fullName evidence="13">Zinc finger BED domain-containing protein 1-like</fullName>
    </submittedName>
</protein>
<evidence type="ECO:0000256" key="3">
    <source>
        <dbReference type="ARBA" id="ARBA00022771"/>
    </source>
</evidence>
<dbReference type="InterPro" id="IPR003656">
    <property type="entry name" value="Znf_BED"/>
</dbReference>
<dbReference type="PANTHER" id="PTHR46481">
    <property type="entry name" value="ZINC FINGER BED DOMAIN-CONTAINING PROTEIN 4"/>
    <property type="match status" value="1"/>
</dbReference>
<reference evidence="13" key="1">
    <citation type="submission" date="2025-08" db="UniProtKB">
        <authorList>
            <consortium name="RefSeq"/>
        </authorList>
    </citation>
    <scope>IDENTIFICATION</scope>
</reference>
<feature type="domain" description="BED-type" evidence="11">
    <location>
        <begin position="4"/>
        <end position="53"/>
    </location>
</feature>
<dbReference type="InterPro" id="IPR008906">
    <property type="entry name" value="HATC_C_dom"/>
</dbReference>
<dbReference type="SUPFAM" id="SSF140996">
    <property type="entry name" value="Hermes dimerisation domain"/>
    <property type="match status" value="1"/>
</dbReference>
<dbReference type="InterPro" id="IPR052035">
    <property type="entry name" value="ZnF_BED_domain_contain"/>
</dbReference>
<comment type="subcellular location">
    <subcellularLocation>
        <location evidence="1">Nucleus</location>
    </subcellularLocation>
</comment>
<accession>A0ABM1VS04</accession>
<dbReference type="Gene3D" id="1.10.10.1070">
    <property type="entry name" value="Zinc finger, BED domain-containing"/>
    <property type="match status" value="1"/>
</dbReference>
<dbReference type="Proteomes" id="UP000694888">
    <property type="component" value="Unplaced"/>
</dbReference>
<keyword evidence="2" id="KW-0479">Metal-binding</keyword>
<evidence type="ECO:0000256" key="10">
    <source>
        <dbReference type="SAM" id="MobiDB-lite"/>
    </source>
</evidence>
<evidence type="ECO:0000256" key="1">
    <source>
        <dbReference type="ARBA" id="ARBA00004123"/>
    </source>
</evidence>
<keyword evidence="7" id="KW-0804">Transcription</keyword>
<keyword evidence="6" id="KW-0238">DNA-binding</keyword>
<gene>
    <name evidence="13" type="primary">LOC118477558</name>
</gene>
<dbReference type="PANTHER" id="PTHR46481:SF10">
    <property type="entry name" value="ZINC FINGER BED DOMAIN-CONTAINING PROTEIN 39"/>
    <property type="match status" value="1"/>
</dbReference>